<dbReference type="InterPro" id="IPR001650">
    <property type="entry name" value="Helicase_C-like"/>
</dbReference>
<dbReference type="Gene3D" id="3.40.50.300">
    <property type="entry name" value="P-loop containing nucleotide triphosphate hydrolases"/>
    <property type="match status" value="2"/>
</dbReference>
<dbReference type="EMBL" id="BQXS01012468">
    <property type="protein sequence ID" value="GKT23487.1"/>
    <property type="molecule type" value="Genomic_DNA"/>
</dbReference>
<dbReference type="InterPro" id="IPR014014">
    <property type="entry name" value="RNA_helicase_DEAD_Q_motif"/>
</dbReference>
<evidence type="ECO:0000259" key="6">
    <source>
        <dbReference type="PROSITE" id="PS51192"/>
    </source>
</evidence>
<evidence type="ECO:0000259" key="7">
    <source>
        <dbReference type="PROSITE" id="PS51194"/>
    </source>
</evidence>
<keyword evidence="3 9" id="KW-0347">Helicase</keyword>
<dbReference type="PROSITE" id="PS51195">
    <property type="entry name" value="Q_MOTIF"/>
    <property type="match status" value="1"/>
</dbReference>
<feature type="short sequence motif" description="Q motif" evidence="5">
    <location>
        <begin position="1"/>
        <end position="29"/>
    </location>
</feature>
<evidence type="ECO:0000313" key="10">
    <source>
        <dbReference type="Proteomes" id="UP001057375"/>
    </source>
</evidence>
<sequence>MNWKKLGLSPRLCLACKSLGYDFPTEIQEKTIPSILKGETVAGIAKTGSGKTAAFALPILSELESNPRGVYSLVLTPTRELAFQIKDSFSALGEWMGLRITLVTGGMSIDEQCRAIMHRPHIVIATPGRLSHLLIDPEISNAFKRVEVVVLDEADVLMETGSGFQEQIINIFSHLPSKEIEVSSTDDKSGETSTKRVKTFKTHMFTATISPQLKLQIETLVQHRGLKFFSLVEGDMELVSSLTHTYVLISDPAIKPVILHELLTKKLSLQHIIVFTSTRETCHLVGQTLVELGLEDVSCLHGLMSQKERMESIKRFKARQSRILVCTDVAGRGLDIPTVEVVINFDIPLNSATYIHRVGRTARRGQTGLSISFVGRADVELVKTIETDVKSQMKEFRVNLEEVLKSVGRILGVWEGVTARRGQTGLSISFVGRADVELVKTIETDVKSQMKEFRVNLEEVLKSVGRILGVWEGVYVKMDDDGTRDKMKMIKKRKHVEKMKRKKGRKGH</sequence>
<evidence type="ECO:0000256" key="5">
    <source>
        <dbReference type="PROSITE-ProRule" id="PRU00552"/>
    </source>
</evidence>
<evidence type="ECO:0000313" key="9">
    <source>
        <dbReference type="EMBL" id="GKT23487.1"/>
    </source>
</evidence>
<evidence type="ECO:0000256" key="4">
    <source>
        <dbReference type="ARBA" id="ARBA00022840"/>
    </source>
</evidence>
<dbReference type="SMART" id="SM00490">
    <property type="entry name" value="HELICc"/>
    <property type="match status" value="1"/>
</dbReference>
<feature type="domain" description="Helicase C-terminal" evidence="7">
    <location>
        <begin position="262"/>
        <end position="404"/>
    </location>
</feature>
<name>A0ABQ5JZG1_9EUKA</name>
<dbReference type="CDD" id="cd18787">
    <property type="entry name" value="SF2_C_DEAD"/>
    <property type="match status" value="1"/>
</dbReference>
<dbReference type="PANTHER" id="PTHR47959:SF24">
    <property type="entry name" value="ATP-DEPENDENT RNA HELICASE"/>
    <property type="match status" value="1"/>
</dbReference>
<reference evidence="9" key="1">
    <citation type="submission" date="2022-03" db="EMBL/GenBank/DDBJ databases">
        <title>Draft genome sequence of Aduncisulcus paluster, a free-living microaerophilic Fornicata.</title>
        <authorList>
            <person name="Yuyama I."/>
            <person name="Kume K."/>
            <person name="Tamura T."/>
            <person name="Inagaki Y."/>
            <person name="Hashimoto T."/>
        </authorList>
    </citation>
    <scope>NUCLEOTIDE SEQUENCE</scope>
    <source>
        <strain evidence="9">NY0171</strain>
    </source>
</reference>
<dbReference type="InterPro" id="IPR027417">
    <property type="entry name" value="P-loop_NTPase"/>
</dbReference>
<proteinExistence type="predicted"/>
<dbReference type="Pfam" id="PF00271">
    <property type="entry name" value="Helicase_C"/>
    <property type="match status" value="1"/>
</dbReference>
<dbReference type="InterPro" id="IPR050079">
    <property type="entry name" value="DEAD_box_RNA_helicase"/>
</dbReference>
<keyword evidence="4" id="KW-0067">ATP-binding</keyword>
<dbReference type="InterPro" id="IPR011545">
    <property type="entry name" value="DEAD/DEAH_box_helicase_dom"/>
</dbReference>
<evidence type="ECO:0000259" key="8">
    <source>
        <dbReference type="PROSITE" id="PS51195"/>
    </source>
</evidence>
<keyword evidence="2" id="KW-0378">Hydrolase</keyword>
<feature type="domain" description="Helicase ATP-binding" evidence="6">
    <location>
        <begin position="32"/>
        <end position="227"/>
    </location>
</feature>
<keyword evidence="10" id="KW-1185">Reference proteome</keyword>
<keyword evidence="1" id="KW-0547">Nucleotide-binding</keyword>
<dbReference type="SUPFAM" id="SSF52540">
    <property type="entry name" value="P-loop containing nucleoside triphosphate hydrolases"/>
    <property type="match status" value="1"/>
</dbReference>
<evidence type="ECO:0000256" key="3">
    <source>
        <dbReference type="ARBA" id="ARBA00022806"/>
    </source>
</evidence>
<evidence type="ECO:0000256" key="1">
    <source>
        <dbReference type="ARBA" id="ARBA00022741"/>
    </source>
</evidence>
<comment type="caution">
    <text evidence="9">The sequence shown here is derived from an EMBL/GenBank/DDBJ whole genome shotgun (WGS) entry which is preliminary data.</text>
</comment>
<feature type="domain" description="DEAD-box RNA helicase Q" evidence="8">
    <location>
        <begin position="1"/>
        <end position="29"/>
    </location>
</feature>
<organism evidence="9 10">
    <name type="scientific">Aduncisulcus paluster</name>
    <dbReference type="NCBI Taxonomy" id="2918883"/>
    <lineage>
        <taxon>Eukaryota</taxon>
        <taxon>Metamonada</taxon>
        <taxon>Carpediemonas-like organisms</taxon>
        <taxon>Aduncisulcus</taxon>
    </lineage>
</organism>
<dbReference type="Pfam" id="PF00270">
    <property type="entry name" value="DEAD"/>
    <property type="match status" value="1"/>
</dbReference>
<dbReference type="PANTHER" id="PTHR47959">
    <property type="entry name" value="ATP-DEPENDENT RNA HELICASE RHLE-RELATED"/>
    <property type="match status" value="1"/>
</dbReference>
<dbReference type="Proteomes" id="UP001057375">
    <property type="component" value="Unassembled WGS sequence"/>
</dbReference>
<dbReference type="InterPro" id="IPR014001">
    <property type="entry name" value="Helicase_ATP-bd"/>
</dbReference>
<dbReference type="SMART" id="SM00487">
    <property type="entry name" value="DEXDc"/>
    <property type="match status" value="1"/>
</dbReference>
<dbReference type="PROSITE" id="PS51192">
    <property type="entry name" value="HELICASE_ATP_BIND_1"/>
    <property type="match status" value="1"/>
</dbReference>
<evidence type="ECO:0000256" key="2">
    <source>
        <dbReference type="ARBA" id="ARBA00022801"/>
    </source>
</evidence>
<dbReference type="PROSITE" id="PS51194">
    <property type="entry name" value="HELICASE_CTER"/>
    <property type="match status" value="1"/>
</dbReference>
<protein>
    <submittedName>
        <fullName evidence="9">DEAD-box ATP-dependent RNA helicase 36</fullName>
    </submittedName>
</protein>
<gene>
    <name evidence="9" type="ORF">ADUPG1_012443</name>
</gene>
<accession>A0ABQ5JZG1</accession>
<dbReference type="GO" id="GO:0004386">
    <property type="term" value="F:helicase activity"/>
    <property type="evidence" value="ECO:0007669"/>
    <property type="project" value="UniProtKB-KW"/>
</dbReference>